<sequence length="552" mass="63662">MGGHAFKRLHCPRMPPTVYNQVKLQLTTALHTIFSHVVVATEMPCKHDYGDVDFFVSGPLHSPTSKTIETFDWKGTIHAIKAAFNTIHGRRGFLNPDCMYFAVAAPDPDDDYFIQVDVKVCFKPKSFEWNTFQLNYASNSKIIGSMVKPLGLTIDPEGLHLRVEEIEETNFPGSMIWVSRDAKDLLRIVGLDRRIINAGFRTEDEIYEYFASSWLFNPAHFAARLAEEKYFDRLEDRSPHWIYFLKEWIPEHYPGYQLSAENTERFDVQNNELQAWYKRNRAAVREKVFNMFPHIATEYYIKRSAYMKVLEEHKLREAIANAIPTERNGWTDDFLQPKIVIKQPASATAQLPPMEISEIIPPSPCSHMGKGSGRDVTLSKILPTKTHPLTPPSEPWDIPVYLDALPRTPPLACTPYPPPANMSREAKLLCLARWTRFDPSTGTPYLLPTPHGKDFEMHWADATYAGATEQVLTEWAREMWWHIWIRQSHVNYVGMWKKRFEKEDLKAEKEKLVEEARVEAEKLTKANSEKIMARMKTLNVRLGLEESGYVVS</sequence>
<dbReference type="RefSeq" id="XP_040794668.1">
    <property type="nucleotide sequence ID" value="XM_040929815.1"/>
</dbReference>
<organism evidence="2 3">
    <name type="scientific">Cucurbitaria berberidis CBS 394.84</name>
    <dbReference type="NCBI Taxonomy" id="1168544"/>
    <lineage>
        <taxon>Eukaryota</taxon>
        <taxon>Fungi</taxon>
        <taxon>Dikarya</taxon>
        <taxon>Ascomycota</taxon>
        <taxon>Pezizomycotina</taxon>
        <taxon>Dothideomycetes</taxon>
        <taxon>Pleosporomycetidae</taxon>
        <taxon>Pleosporales</taxon>
        <taxon>Pleosporineae</taxon>
        <taxon>Cucurbitariaceae</taxon>
        <taxon>Cucurbitaria</taxon>
    </lineage>
</organism>
<dbReference type="OrthoDB" id="4708870at2759"/>
<accession>A0A9P4GUN6</accession>
<dbReference type="GeneID" id="63847067"/>
<dbReference type="EMBL" id="ML976614">
    <property type="protein sequence ID" value="KAF1852105.1"/>
    <property type="molecule type" value="Genomic_DNA"/>
</dbReference>
<keyword evidence="1" id="KW-0175">Coiled coil</keyword>
<feature type="coiled-coil region" evidence="1">
    <location>
        <begin position="502"/>
        <end position="529"/>
    </location>
</feature>
<reference evidence="2" key="1">
    <citation type="submission" date="2020-01" db="EMBL/GenBank/DDBJ databases">
        <authorList>
            <consortium name="DOE Joint Genome Institute"/>
            <person name="Haridas S."/>
            <person name="Albert R."/>
            <person name="Binder M."/>
            <person name="Bloem J."/>
            <person name="Labutti K."/>
            <person name="Salamov A."/>
            <person name="Andreopoulos B."/>
            <person name="Baker S.E."/>
            <person name="Barry K."/>
            <person name="Bills G."/>
            <person name="Bluhm B.H."/>
            <person name="Cannon C."/>
            <person name="Castanera R."/>
            <person name="Culley D.E."/>
            <person name="Daum C."/>
            <person name="Ezra D."/>
            <person name="Gonzalez J.B."/>
            <person name="Henrissat B."/>
            <person name="Kuo A."/>
            <person name="Liang C."/>
            <person name="Lipzen A."/>
            <person name="Lutzoni F."/>
            <person name="Magnuson J."/>
            <person name="Mondo S."/>
            <person name="Nolan M."/>
            <person name="Ohm R."/>
            <person name="Pangilinan J."/>
            <person name="Park H.-J."/>
            <person name="Ramirez L."/>
            <person name="Alfaro M."/>
            <person name="Sun H."/>
            <person name="Tritt A."/>
            <person name="Yoshinaga Y."/>
            <person name="Zwiers L.-H."/>
            <person name="Turgeon B.G."/>
            <person name="Goodwin S.B."/>
            <person name="Spatafora J.W."/>
            <person name="Crous P.W."/>
            <person name="Grigoriev I.V."/>
        </authorList>
    </citation>
    <scope>NUCLEOTIDE SEQUENCE</scope>
    <source>
        <strain evidence="2">CBS 394.84</strain>
    </source>
</reference>
<name>A0A9P4GUN6_9PLEO</name>
<evidence type="ECO:0000313" key="2">
    <source>
        <dbReference type="EMBL" id="KAF1852105.1"/>
    </source>
</evidence>
<protein>
    <submittedName>
        <fullName evidence="2">Uncharacterized protein</fullName>
    </submittedName>
</protein>
<gene>
    <name evidence="2" type="ORF">K460DRAFT_299873</name>
</gene>
<dbReference type="AlphaFoldDB" id="A0A9P4GUN6"/>
<proteinExistence type="predicted"/>
<dbReference type="Proteomes" id="UP000800039">
    <property type="component" value="Unassembled WGS sequence"/>
</dbReference>
<evidence type="ECO:0000313" key="3">
    <source>
        <dbReference type="Proteomes" id="UP000800039"/>
    </source>
</evidence>
<keyword evidence="3" id="KW-1185">Reference proteome</keyword>
<evidence type="ECO:0000256" key="1">
    <source>
        <dbReference type="SAM" id="Coils"/>
    </source>
</evidence>
<comment type="caution">
    <text evidence="2">The sequence shown here is derived from an EMBL/GenBank/DDBJ whole genome shotgun (WGS) entry which is preliminary data.</text>
</comment>